<dbReference type="HOGENOM" id="CLU_044876_5_0_1"/>
<reference evidence="5" key="1">
    <citation type="journal article" date="2010" name="Genome Biol.">
        <title>Genome sequence of the necrotrophic plant pathogen Pythium ultimum reveals original pathogenicity mechanisms and effector repertoire.</title>
        <authorList>
            <person name="Levesque C.A."/>
            <person name="Brouwer H."/>
            <person name="Cano L."/>
            <person name="Hamilton J.P."/>
            <person name="Holt C."/>
            <person name="Huitema E."/>
            <person name="Raffaele S."/>
            <person name="Robideau G.P."/>
            <person name="Thines M."/>
            <person name="Win J."/>
            <person name="Zerillo M.M."/>
            <person name="Beakes G.W."/>
            <person name="Boore J.L."/>
            <person name="Busam D."/>
            <person name="Dumas B."/>
            <person name="Ferriera S."/>
            <person name="Fuerstenberg S.I."/>
            <person name="Gachon C.M."/>
            <person name="Gaulin E."/>
            <person name="Govers F."/>
            <person name="Grenville-Briggs L."/>
            <person name="Horner N."/>
            <person name="Hostetler J."/>
            <person name="Jiang R.H."/>
            <person name="Johnson J."/>
            <person name="Krajaejun T."/>
            <person name="Lin H."/>
            <person name="Meijer H.J."/>
            <person name="Moore B."/>
            <person name="Morris P."/>
            <person name="Phuntmart V."/>
            <person name="Puiu D."/>
            <person name="Shetty J."/>
            <person name="Stajich J.E."/>
            <person name="Tripathy S."/>
            <person name="Wawra S."/>
            <person name="van West P."/>
            <person name="Whitty B.R."/>
            <person name="Coutinho P.M."/>
            <person name="Henrissat B."/>
            <person name="Martin F."/>
            <person name="Thomas P.D."/>
            <person name="Tyler B.M."/>
            <person name="De Vries R.P."/>
            <person name="Kamoun S."/>
            <person name="Yandell M."/>
            <person name="Tisserat N."/>
            <person name="Buell C.R."/>
        </authorList>
    </citation>
    <scope>NUCLEOTIDE SEQUENCE</scope>
    <source>
        <strain evidence="5">DAOM:BR144</strain>
    </source>
</reference>
<proteinExistence type="predicted"/>
<dbReference type="GO" id="GO:0016491">
    <property type="term" value="F:oxidoreductase activity"/>
    <property type="evidence" value="ECO:0007669"/>
    <property type="project" value="UniProtKB-KW"/>
</dbReference>
<evidence type="ECO:0000256" key="1">
    <source>
        <dbReference type="ARBA" id="ARBA00022857"/>
    </source>
</evidence>
<dbReference type="PANTHER" id="PTHR47706:SF4">
    <property type="entry name" value="NMRA-LIKE DOMAIN-CONTAINING PROTEIN"/>
    <property type="match status" value="1"/>
</dbReference>
<dbReference type="InterPro" id="IPR051609">
    <property type="entry name" value="NmrA/Isoflavone_reductase-like"/>
</dbReference>
<keyword evidence="5" id="KW-1185">Reference proteome</keyword>
<dbReference type="InParanoid" id="K3WCH4"/>
<dbReference type="eggNOG" id="ENOG502SHX9">
    <property type="taxonomic scope" value="Eukaryota"/>
</dbReference>
<evidence type="ECO:0000313" key="5">
    <source>
        <dbReference type="Proteomes" id="UP000019132"/>
    </source>
</evidence>
<dbReference type="Pfam" id="PF05368">
    <property type="entry name" value="NmrA"/>
    <property type="match status" value="1"/>
</dbReference>
<organism evidence="4 5">
    <name type="scientific">Globisporangium ultimum (strain ATCC 200006 / CBS 805.95 / DAOM BR144)</name>
    <name type="common">Pythium ultimum</name>
    <dbReference type="NCBI Taxonomy" id="431595"/>
    <lineage>
        <taxon>Eukaryota</taxon>
        <taxon>Sar</taxon>
        <taxon>Stramenopiles</taxon>
        <taxon>Oomycota</taxon>
        <taxon>Peronosporomycetes</taxon>
        <taxon>Pythiales</taxon>
        <taxon>Pythiaceae</taxon>
        <taxon>Globisporangium</taxon>
    </lineage>
</organism>
<protein>
    <recommendedName>
        <fullName evidence="3">NmrA-like domain-containing protein</fullName>
    </recommendedName>
</protein>
<dbReference type="InterPro" id="IPR008030">
    <property type="entry name" value="NmrA-like"/>
</dbReference>
<evidence type="ECO:0000313" key="4">
    <source>
        <dbReference type="EnsemblProtists" id="PYU1_T002665"/>
    </source>
</evidence>
<accession>K3WCH4</accession>
<dbReference type="InterPro" id="IPR036291">
    <property type="entry name" value="NAD(P)-bd_dom_sf"/>
</dbReference>
<dbReference type="VEuPathDB" id="FungiDB:PYU1_G002662"/>
<dbReference type="Gene3D" id="3.40.50.720">
    <property type="entry name" value="NAD(P)-binding Rossmann-like Domain"/>
    <property type="match status" value="1"/>
</dbReference>
<keyword evidence="2" id="KW-0560">Oxidoreductase</keyword>
<reference evidence="4" key="3">
    <citation type="submission" date="2015-02" db="UniProtKB">
        <authorList>
            <consortium name="EnsemblProtists"/>
        </authorList>
    </citation>
    <scope>IDENTIFICATION</scope>
    <source>
        <strain evidence="4">DAOM BR144</strain>
    </source>
</reference>
<dbReference type="Gene3D" id="3.90.25.10">
    <property type="entry name" value="UDP-galactose 4-epimerase, domain 1"/>
    <property type="match status" value="1"/>
</dbReference>
<evidence type="ECO:0000256" key="2">
    <source>
        <dbReference type="ARBA" id="ARBA00023002"/>
    </source>
</evidence>
<dbReference type="EMBL" id="GL376628">
    <property type="status" value="NOT_ANNOTATED_CDS"/>
    <property type="molecule type" value="Genomic_DNA"/>
</dbReference>
<dbReference type="EnsemblProtists" id="PYU1_T002665">
    <property type="protein sequence ID" value="PYU1_T002665"/>
    <property type="gene ID" value="PYU1_G002662"/>
</dbReference>
<dbReference type="OMA" id="KVAIAGY"/>
<name>K3WCH4_GLOUD</name>
<sequence>MRVAVAGSGAFAKYFAEELPKAGHEVVILTRSHKAFFDGKPGVLEQRITDYSSVPQLVELLSDCDALVGTIYDLSKSFADIHLALIEACKQSPKCKRFIPSEYGANSEDYPEQPGSTYQYNLAVKDALKAQDELEWTVISVGWVMDYVVPSSNRYHSDIGPLFALDLPTKTMTIPGSGNEVFSITCARDVTKAVAELLNSPNKWRHYTYVQGEETTWLQVAEDMKTVGGMPDLEIGFEPADTLQKVVKRKESMMSMLVAEFKLYVPSGKLKFDQKKVQRDRAEFFPNVQFSTVKDALEAVKKDPTVIF</sequence>
<dbReference type="AlphaFoldDB" id="K3WCH4"/>
<reference evidence="5" key="2">
    <citation type="submission" date="2010-04" db="EMBL/GenBank/DDBJ databases">
        <authorList>
            <person name="Buell R."/>
            <person name="Hamilton J."/>
            <person name="Hostetler J."/>
        </authorList>
    </citation>
    <scope>NUCLEOTIDE SEQUENCE [LARGE SCALE GENOMIC DNA]</scope>
    <source>
        <strain evidence="5">DAOM:BR144</strain>
    </source>
</reference>
<keyword evidence="1" id="KW-0521">NADP</keyword>
<dbReference type="PANTHER" id="PTHR47706">
    <property type="entry name" value="NMRA-LIKE FAMILY PROTEIN"/>
    <property type="match status" value="1"/>
</dbReference>
<dbReference type="SUPFAM" id="SSF51735">
    <property type="entry name" value="NAD(P)-binding Rossmann-fold domains"/>
    <property type="match status" value="1"/>
</dbReference>
<dbReference type="Proteomes" id="UP000019132">
    <property type="component" value="Unassembled WGS sequence"/>
</dbReference>
<feature type="domain" description="NmrA-like" evidence="3">
    <location>
        <begin position="5"/>
        <end position="256"/>
    </location>
</feature>
<evidence type="ECO:0000259" key="3">
    <source>
        <dbReference type="Pfam" id="PF05368"/>
    </source>
</evidence>